<proteinExistence type="predicted"/>
<evidence type="ECO:0000313" key="3">
    <source>
        <dbReference type="Proteomes" id="UP001152799"/>
    </source>
</evidence>
<dbReference type="AlphaFoldDB" id="A0A9P0DGS7"/>
<keyword evidence="1" id="KW-0732">Signal</keyword>
<dbReference type="EMBL" id="OU892286">
    <property type="protein sequence ID" value="CAH1122858.1"/>
    <property type="molecule type" value="Genomic_DNA"/>
</dbReference>
<keyword evidence="3" id="KW-1185">Reference proteome</keyword>
<organism evidence="2 3">
    <name type="scientific">Ceutorhynchus assimilis</name>
    <name type="common">cabbage seed weevil</name>
    <dbReference type="NCBI Taxonomy" id="467358"/>
    <lineage>
        <taxon>Eukaryota</taxon>
        <taxon>Metazoa</taxon>
        <taxon>Ecdysozoa</taxon>
        <taxon>Arthropoda</taxon>
        <taxon>Hexapoda</taxon>
        <taxon>Insecta</taxon>
        <taxon>Pterygota</taxon>
        <taxon>Neoptera</taxon>
        <taxon>Endopterygota</taxon>
        <taxon>Coleoptera</taxon>
        <taxon>Polyphaga</taxon>
        <taxon>Cucujiformia</taxon>
        <taxon>Curculionidae</taxon>
        <taxon>Ceutorhynchinae</taxon>
        <taxon>Ceutorhynchus</taxon>
    </lineage>
</organism>
<gene>
    <name evidence="2" type="ORF">CEUTPL_LOCUS1895</name>
</gene>
<sequence length="162" mass="19096">MISKTFRAFIILIILSETTLGQNYNIFFKFMPALKYSYQYRQHPNSVLKYNNFVPLYINSGPDPVHDYMANHFQPRMMVKRFRNRRMKRDLNNQDLLDSFGGQPETATTKTEIITPTPKSGFYFLLDWNSFLEVDNLNGKRVNVKIQPKFGDPKRFLNVSVK</sequence>
<feature type="chain" id="PRO_5040473017" evidence="1">
    <location>
        <begin position="22"/>
        <end position="162"/>
    </location>
</feature>
<accession>A0A9P0DGS7</accession>
<name>A0A9P0DGS7_9CUCU</name>
<protein>
    <submittedName>
        <fullName evidence="2">Uncharacterized protein</fullName>
    </submittedName>
</protein>
<feature type="signal peptide" evidence="1">
    <location>
        <begin position="1"/>
        <end position="21"/>
    </location>
</feature>
<dbReference type="OrthoDB" id="8192746at2759"/>
<evidence type="ECO:0000256" key="1">
    <source>
        <dbReference type="SAM" id="SignalP"/>
    </source>
</evidence>
<reference evidence="2" key="1">
    <citation type="submission" date="2022-01" db="EMBL/GenBank/DDBJ databases">
        <authorList>
            <person name="King R."/>
        </authorList>
    </citation>
    <scope>NUCLEOTIDE SEQUENCE</scope>
</reference>
<evidence type="ECO:0000313" key="2">
    <source>
        <dbReference type="EMBL" id="CAH1122858.1"/>
    </source>
</evidence>
<dbReference type="Proteomes" id="UP001152799">
    <property type="component" value="Chromosome 10"/>
</dbReference>